<organism evidence="2 3">
    <name type="scientific">Biomphalaria glabrata</name>
    <name type="common">Bloodfluke planorb</name>
    <name type="synonym">Freshwater snail</name>
    <dbReference type="NCBI Taxonomy" id="6526"/>
    <lineage>
        <taxon>Eukaryota</taxon>
        <taxon>Metazoa</taxon>
        <taxon>Spiralia</taxon>
        <taxon>Lophotrochozoa</taxon>
        <taxon>Mollusca</taxon>
        <taxon>Gastropoda</taxon>
        <taxon>Heterobranchia</taxon>
        <taxon>Euthyneura</taxon>
        <taxon>Panpulmonata</taxon>
        <taxon>Hygrophila</taxon>
        <taxon>Lymnaeoidea</taxon>
        <taxon>Planorbidae</taxon>
        <taxon>Biomphalaria</taxon>
    </lineage>
</organism>
<keyword evidence="2" id="KW-1185">Reference proteome</keyword>
<dbReference type="OrthoDB" id="6134084at2759"/>
<keyword evidence="1" id="KW-0732">Signal</keyword>
<evidence type="ECO:0000313" key="2">
    <source>
        <dbReference type="Proteomes" id="UP001165740"/>
    </source>
</evidence>
<reference evidence="3" key="1">
    <citation type="submission" date="2025-08" db="UniProtKB">
        <authorList>
            <consortium name="RefSeq"/>
        </authorList>
    </citation>
    <scope>IDENTIFICATION</scope>
</reference>
<dbReference type="GeneID" id="106052110"/>
<proteinExistence type="predicted"/>
<protein>
    <submittedName>
        <fullName evidence="3">Uncharacterized protein LOC106052110 isoform X1</fullName>
    </submittedName>
</protein>
<evidence type="ECO:0000313" key="3">
    <source>
        <dbReference type="RefSeq" id="XP_055881362.1"/>
    </source>
</evidence>
<dbReference type="RefSeq" id="XP_055881362.1">
    <property type="nucleotide sequence ID" value="XM_056025387.1"/>
</dbReference>
<gene>
    <name evidence="3" type="primary">LOC106052110</name>
</gene>
<name>A0A9W3A2A1_BIOGL</name>
<dbReference type="OMA" id="CVETRSN"/>
<feature type="chain" id="PRO_5040848077" evidence="1">
    <location>
        <begin position="22"/>
        <end position="305"/>
    </location>
</feature>
<dbReference type="AlphaFoldDB" id="A0A9W3A2A1"/>
<dbReference type="Proteomes" id="UP001165740">
    <property type="component" value="Chromosome 4"/>
</dbReference>
<sequence>MYIQSILIPCVALFLLDFVCADTIQQTRFMVTKGHKLSQGTQLKRINSTNISLALCASICTSECGSATFSVRHKTCITFRDKFYNFSMIWTQDPDWLVLFRDEAIQYGGWTLVFRAQNHINVSMYHTWTNNGQHDDNPLTSSSLNGCYRLDNLGGCKKHFRSSILDSWTAVKKVKLSVYVNGSEVNYIEFQGASTSRETWFKQALISNSSWSNIMTDSSVNYFSLQGYAQGGHARRFIIFGGHGTCSLETTYFLAVDQASDDCLENWKVPAGSYPIFIASRAKGMIQISLRDYALADVMAVFVKF</sequence>
<accession>A0A9W3A2A1</accession>
<evidence type="ECO:0000256" key="1">
    <source>
        <dbReference type="SAM" id="SignalP"/>
    </source>
</evidence>
<feature type="signal peptide" evidence="1">
    <location>
        <begin position="1"/>
        <end position="21"/>
    </location>
</feature>